<name>A0A9D3VDU4_9ROSI</name>
<feature type="region of interest" description="Disordered" evidence="1">
    <location>
        <begin position="160"/>
        <end position="223"/>
    </location>
</feature>
<feature type="compositionally biased region" description="Basic residues" evidence="1">
    <location>
        <begin position="203"/>
        <end position="213"/>
    </location>
</feature>
<reference evidence="2 3" key="1">
    <citation type="journal article" date="2021" name="Plant Biotechnol. J.">
        <title>Multi-omics assisted identification of the key and species-specific regulatory components of drought-tolerant mechanisms in Gossypium stocksii.</title>
        <authorList>
            <person name="Yu D."/>
            <person name="Ke L."/>
            <person name="Zhang D."/>
            <person name="Wu Y."/>
            <person name="Sun Y."/>
            <person name="Mei J."/>
            <person name="Sun J."/>
            <person name="Sun Y."/>
        </authorList>
    </citation>
    <scope>NUCLEOTIDE SEQUENCE [LARGE SCALE GENOMIC DNA]</scope>
    <source>
        <strain evidence="3">cv. E1</strain>
        <tissue evidence="2">Leaf</tissue>
    </source>
</reference>
<feature type="compositionally biased region" description="Basic and acidic residues" evidence="1">
    <location>
        <begin position="161"/>
        <end position="170"/>
    </location>
</feature>
<dbReference type="AlphaFoldDB" id="A0A9D3VDU4"/>
<proteinExistence type="predicted"/>
<comment type="caution">
    <text evidence="2">The sequence shown here is derived from an EMBL/GenBank/DDBJ whole genome shotgun (WGS) entry which is preliminary data.</text>
</comment>
<dbReference type="EMBL" id="JAIQCV010000007">
    <property type="protein sequence ID" value="KAH1081395.1"/>
    <property type="molecule type" value="Genomic_DNA"/>
</dbReference>
<gene>
    <name evidence="2" type="ORF">J1N35_021156</name>
</gene>
<keyword evidence="3" id="KW-1185">Reference proteome</keyword>
<feature type="compositionally biased region" description="Basic and acidic residues" evidence="1">
    <location>
        <begin position="214"/>
        <end position="223"/>
    </location>
</feature>
<feature type="compositionally biased region" description="Gly residues" evidence="1">
    <location>
        <begin position="189"/>
        <end position="200"/>
    </location>
</feature>
<evidence type="ECO:0000256" key="1">
    <source>
        <dbReference type="SAM" id="MobiDB-lite"/>
    </source>
</evidence>
<evidence type="ECO:0000313" key="3">
    <source>
        <dbReference type="Proteomes" id="UP000828251"/>
    </source>
</evidence>
<evidence type="ECO:0000313" key="2">
    <source>
        <dbReference type="EMBL" id="KAH1081395.1"/>
    </source>
</evidence>
<sequence>MKKGVDEQIKPRETRGGVTKIKGSMDDMRETLEEVEGCVTELESRQDQLKGKVIGALSASVDTVQGVFNTIMGDQTEKNDALKAMVIALKEQIMELDGELAICKVALGLQMKNKVELQLGFRRSSRVNSRGSLTQTRVASTRVKELTKAMVKAKSSVELGPMKDKFESSKPIETSNGRGDHEEEHDKNGNGGNSNNGGNGKIQNRKRKPNNHLRGKENEKKPI</sequence>
<protein>
    <submittedName>
        <fullName evidence="2">Uncharacterized protein</fullName>
    </submittedName>
</protein>
<feature type="compositionally biased region" description="Basic and acidic residues" evidence="1">
    <location>
        <begin position="178"/>
        <end position="188"/>
    </location>
</feature>
<organism evidence="2 3">
    <name type="scientific">Gossypium stocksii</name>
    <dbReference type="NCBI Taxonomy" id="47602"/>
    <lineage>
        <taxon>Eukaryota</taxon>
        <taxon>Viridiplantae</taxon>
        <taxon>Streptophyta</taxon>
        <taxon>Embryophyta</taxon>
        <taxon>Tracheophyta</taxon>
        <taxon>Spermatophyta</taxon>
        <taxon>Magnoliopsida</taxon>
        <taxon>eudicotyledons</taxon>
        <taxon>Gunneridae</taxon>
        <taxon>Pentapetalae</taxon>
        <taxon>rosids</taxon>
        <taxon>malvids</taxon>
        <taxon>Malvales</taxon>
        <taxon>Malvaceae</taxon>
        <taxon>Malvoideae</taxon>
        <taxon>Gossypium</taxon>
    </lineage>
</organism>
<dbReference type="Proteomes" id="UP000828251">
    <property type="component" value="Unassembled WGS sequence"/>
</dbReference>
<accession>A0A9D3VDU4</accession>